<dbReference type="STRING" id="37360.A0A0G4IRF2"/>
<evidence type="ECO:0000256" key="7">
    <source>
        <dbReference type="ARBA" id="ARBA00048125"/>
    </source>
</evidence>
<dbReference type="InterPro" id="IPR007872">
    <property type="entry name" value="DPH_MB_dom"/>
</dbReference>
<dbReference type="GO" id="GO:0046872">
    <property type="term" value="F:metal ion binding"/>
    <property type="evidence" value="ECO:0007669"/>
    <property type="project" value="UniProtKB-KW"/>
</dbReference>
<evidence type="ECO:0000256" key="6">
    <source>
        <dbReference type="ARBA" id="ARBA00041070"/>
    </source>
</evidence>
<keyword evidence="2" id="KW-0479">Metal-binding</keyword>
<evidence type="ECO:0000259" key="8">
    <source>
        <dbReference type="PROSITE" id="PS51074"/>
    </source>
</evidence>
<evidence type="ECO:0000256" key="3">
    <source>
        <dbReference type="ARBA" id="ARBA00023004"/>
    </source>
</evidence>
<dbReference type="PANTHER" id="PTHR21454:SF31">
    <property type="entry name" value="DIPHTHAMIDE BIOSYNTHESIS PROTEIN 3"/>
    <property type="match status" value="1"/>
</dbReference>
<dbReference type="PANTHER" id="PTHR21454">
    <property type="entry name" value="DPH3 HOMOLOG-RELATED"/>
    <property type="match status" value="1"/>
</dbReference>
<gene>
    <name evidence="9" type="ORF">PBRA_005886</name>
    <name evidence="10" type="ORF">PLBR_LOCUS5534</name>
</gene>
<reference evidence="10 12" key="2">
    <citation type="submission" date="2018-03" db="EMBL/GenBank/DDBJ databases">
        <authorList>
            <person name="Fogelqvist J."/>
        </authorList>
    </citation>
    <scope>NUCLEOTIDE SEQUENCE [LARGE SCALE GENOMIC DNA]</scope>
</reference>
<reference evidence="9 11" key="1">
    <citation type="submission" date="2015-02" db="EMBL/GenBank/DDBJ databases">
        <authorList>
            <person name="Chooi Y.-H."/>
        </authorList>
    </citation>
    <scope>NUCLEOTIDE SEQUENCE [LARGE SCALE GENOMIC DNA]</scope>
    <source>
        <strain evidence="9">E3</strain>
    </source>
</reference>
<keyword evidence="10" id="KW-0496">Mitochondrion</keyword>
<comment type="similarity">
    <text evidence="4">Belongs to the DPH3 family.</text>
</comment>
<keyword evidence="11" id="KW-1185">Reference proteome</keyword>
<comment type="catalytic activity">
    <reaction evidence="7">
        <text>2 [3Fe-4S](0)-[protein] + 2 Fe(2+)-[Dph3] + NADH = 2 [4Fe-4S](1+)-[protein] + 2 [Dph3] + NAD(+) + H(+)</text>
        <dbReference type="Rhea" id="RHEA:71239"/>
        <dbReference type="Rhea" id="RHEA-COMP:17997"/>
        <dbReference type="Rhea" id="RHEA-COMP:17998"/>
        <dbReference type="Rhea" id="RHEA-COMP:18001"/>
        <dbReference type="Rhea" id="RHEA-COMP:18002"/>
        <dbReference type="ChEBI" id="CHEBI:15378"/>
        <dbReference type="ChEBI" id="CHEBI:29033"/>
        <dbReference type="ChEBI" id="CHEBI:33723"/>
        <dbReference type="ChEBI" id="CHEBI:47402"/>
        <dbReference type="ChEBI" id="CHEBI:57540"/>
        <dbReference type="ChEBI" id="CHEBI:57945"/>
        <dbReference type="ChEBI" id="CHEBI:83228"/>
    </reaction>
</comment>
<evidence type="ECO:0000256" key="5">
    <source>
        <dbReference type="ARBA" id="ARBA00036267"/>
    </source>
</evidence>
<evidence type="ECO:0000256" key="2">
    <source>
        <dbReference type="ARBA" id="ARBA00022723"/>
    </source>
</evidence>
<dbReference type="Pfam" id="PF05207">
    <property type="entry name" value="Zn_ribbon_CSL"/>
    <property type="match status" value="1"/>
</dbReference>
<dbReference type="FunFam" id="3.10.660.10:FF:000001">
    <property type="entry name" value="Diphthamide biosynthesis 3"/>
    <property type="match status" value="1"/>
</dbReference>
<accession>A0A0G4IRF2</accession>
<sequence>MATYYDEVDLDDMEFDESSGMYSYPCPCGDQFLLSLDDIIDGEDVARCPSCSLLLKVVYDPSEFADDAEDDHLALITTSELLAC</sequence>
<organism evidence="9 11">
    <name type="scientific">Plasmodiophora brassicae</name>
    <name type="common">Clubroot disease agent</name>
    <dbReference type="NCBI Taxonomy" id="37360"/>
    <lineage>
        <taxon>Eukaryota</taxon>
        <taxon>Sar</taxon>
        <taxon>Rhizaria</taxon>
        <taxon>Endomyxa</taxon>
        <taxon>Phytomyxea</taxon>
        <taxon>Plasmodiophorida</taxon>
        <taxon>Plasmodiophoridae</taxon>
        <taxon>Plasmodiophora</taxon>
    </lineage>
</organism>
<geneLocation type="mitochondrion" evidence="10"/>
<dbReference type="SUPFAM" id="SSF144217">
    <property type="entry name" value="CSL zinc finger"/>
    <property type="match status" value="1"/>
</dbReference>
<dbReference type="PROSITE" id="PS51074">
    <property type="entry name" value="DPH_MB"/>
    <property type="match status" value="1"/>
</dbReference>
<dbReference type="EMBL" id="OVEO01000009">
    <property type="protein sequence ID" value="SPQ98319.1"/>
    <property type="molecule type" value="Genomic_DNA"/>
</dbReference>
<dbReference type="GO" id="GO:0017183">
    <property type="term" value="P:protein histidyl modification to diphthamide"/>
    <property type="evidence" value="ECO:0007669"/>
    <property type="project" value="InterPro"/>
</dbReference>
<name>A0A0G4IRF2_PLABS</name>
<dbReference type="OMA" id="IYDPDMF"/>
<evidence type="ECO:0000313" key="12">
    <source>
        <dbReference type="Proteomes" id="UP000290189"/>
    </source>
</evidence>
<keyword evidence="3" id="KW-0408">Iron</keyword>
<dbReference type="EMBL" id="CDSF01000080">
    <property type="protein sequence ID" value="CEO97772.1"/>
    <property type="molecule type" value="Genomic_DNA"/>
</dbReference>
<comment type="pathway">
    <text evidence="1">Protein modification; peptidyl-diphthamide biosynthesis.</text>
</comment>
<dbReference type="Proteomes" id="UP000290189">
    <property type="component" value="Unassembled WGS sequence"/>
</dbReference>
<proteinExistence type="inferred from homology"/>
<dbReference type="InterPro" id="IPR044248">
    <property type="entry name" value="DPH3/4-like"/>
</dbReference>
<dbReference type="AlphaFoldDB" id="A0A0G4IRF2"/>
<dbReference type="Gene3D" id="3.10.660.10">
    <property type="entry name" value="DPH Zinc finger"/>
    <property type="match status" value="1"/>
</dbReference>
<evidence type="ECO:0000313" key="11">
    <source>
        <dbReference type="Proteomes" id="UP000039324"/>
    </source>
</evidence>
<protein>
    <recommendedName>
        <fullName evidence="6">Diphthamide biosynthesis protein 3</fullName>
    </recommendedName>
</protein>
<feature type="domain" description="DPH-type MB" evidence="8">
    <location>
        <begin position="4"/>
        <end position="60"/>
    </location>
</feature>
<evidence type="ECO:0000256" key="4">
    <source>
        <dbReference type="ARBA" id="ARBA00024032"/>
    </source>
</evidence>
<dbReference type="OrthoDB" id="66964at2759"/>
<evidence type="ECO:0000313" key="9">
    <source>
        <dbReference type="EMBL" id="CEO97772.1"/>
    </source>
</evidence>
<evidence type="ECO:0000256" key="1">
    <source>
        <dbReference type="ARBA" id="ARBA00005156"/>
    </source>
</evidence>
<evidence type="ECO:0000313" key="10">
    <source>
        <dbReference type="EMBL" id="SPQ98319.1"/>
    </source>
</evidence>
<comment type="catalytic activity">
    <reaction evidence="5">
        <text>[3Fe-4S](1+)-[protein] + Fe(2+)-[Dph3] = [3Fe-4S](0)-[protein] + Fe(3+)-[Dph3]</text>
        <dbReference type="Rhea" id="RHEA:71235"/>
        <dbReference type="Rhea" id="RHEA-COMP:17996"/>
        <dbReference type="Rhea" id="RHEA-COMP:17997"/>
        <dbReference type="Rhea" id="RHEA-COMP:18002"/>
        <dbReference type="Rhea" id="RHEA-COMP:18003"/>
        <dbReference type="ChEBI" id="CHEBI:29033"/>
        <dbReference type="ChEBI" id="CHEBI:29034"/>
        <dbReference type="ChEBI" id="CHEBI:33751"/>
        <dbReference type="ChEBI" id="CHEBI:47402"/>
        <dbReference type="ChEBI" id="CHEBI:83228"/>
    </reaction>
</comment>
<dbReference type="Proteomes" id="UP000039324">
    <property type="component" value="Unassembled WGS sequence"/>
</dbReference>
<dbReference type="InterPro" id="IPR036671">
    <property type="entry name" value="DPH_MB_sf"/>
</dbReference>